<keyword evidence="2" id="KW-0833">Ubl conjugation pathway</keyword>
<dbReference type="AlphaFoldDB" id="A0ABD3RWN7"/>
<dbReference type="Gene3D" id="2.40.40.50">
    <property type="entry name" value="Ubiquitin fusion degradation protein UFD1, N-terminal domain"/>
    <property type="match status" value="1"/>
</dbReference>
<dbReference type="Proteomes" id="UP001530377">
    <property type="component" value="Unassembled WGS sequence"/>
</dbReference>
<feature type="compositionally biased region" description="Polar residues" evidence="3">
    <location>
        <begin position="233"/>
        <end position="246"/>
    </location>
</feature>
<evidence type="ECO:0000256" key="3">
    <source>
        <dbReference type="SAM" id="MobiDB-lite"/>
    </source>
</evidence>
<feature type="region of interest" description="Disordered" evidence="3">
    <location>
        <begin position="221"/>
        <end position="253"/>
    </location>
</feature>
<feature type="domain" description="Ubiquitin fusion degradation protein UFD1 N-terminal subdomain 2" evidence="5">
    <location>
        <begin position="112"/>
        <end position="187"/>
    </location>
</feature>
<dbReference type="EMBL" id="JALLPB020000138">
    <property type="protein sequence ID" value="KAL3816646.1"/>
    <property type="molecule type" value="Genomic_DNA"/>
</dbReference>
<dbReference type="PANTHER" id="PTHR12555">
    <property type="entry name" value="UBIQUITIN FUSION DEGRADATON PROTEIN 1"/>
    <property type="match status" value="1"/>
</dbReference>
<feature type="region of interest" description="Disordered" evidence="3">
    <location>
        <begin position="387"/>
        <end position="415"/>
    </location>
</feature>
<gene>
    <name evidence="6" type="ORF">ACHAXA_000824</name>
</gene>
<dbReference type="InterPro" id="IPR042299">
    <property type="entry name" value="Ufd1-like_Nn"/>
</dbReference>
<keyword evidence="7" id="KW-1185">Reference proteome</keyword>
<evidence type="ECO:0000259" key="5">
    <source>
        <dbReference type="Pfam" id="PF24842"/>
    </source>
</evidence>
<dbReference type="Pfam" id="PF03152">
    <property type="entry name" value="UFD1_N1"/>
    <property type="match status" value="1"/>
</dbReference>
<dbReference type="Pfam" id="PF24842">
    <property type="entry name" value="UFD1_N2"/>
    <property type="match status" value="1"/>
</dbReference>
<evidence type="ECO:0000313" key="7">
    <source>
        <dbReference type="Proteomes" id="UP001530377"/>
    </source>
</evidence>
<accession>A0ABD3RWN7</accession>
<name>A0ABD3RWN7_9STRA</name>
<comment type="similarity">
    <text evidence="1">Belongs to the UFD1 family.</text>
</comment>
<sequence length="415" mass="43989">MWGFMVGGRGGLPDKFEEQYHCYSAAMADKTHLEQGDKILLPPSAFDILARLQVDYPMLFQLQSPEKGTLTHCGVLEFTAEEGSCVVPFWMMQNLLIEEGAILTVTNVSLPKANFVKFQAQHVDFLEISNPRVVLEHALRNFSCITKGDVICVPYNSKNYHFEIKEVKPQDAACIIETDCNVDFDAPVGYKEPGVASAGGGASLSGNTPNASSGLANLKKQSAYAPPEHRSSKCPSPNLSTRTSTMESDKAGRGTRIVDGKIVRAADEGGPSSVAQPPAELLASQTGATGIQLNAAVGVQSPGIEYWALNAGGGARLDGKAPTPLKDKTGAEVDLRKIRAEAAARRAAEQARAMAALPTVGKTIRGEEVKVDNDLAAVAIAGKPPVKKNKSRVGGKFSKLKTSGGAAFHGGSNQL</sequence>
<feature type="domain" description="Ubiquitin fusion degradation protein UFD1 N-terminal subdomain 1" evidence="4">
    <location>
        <begin position="16"/>
        <end position="111"/>
    </location>
</feature>
<dbReference type="InterPro" id="IPR004854">
    <property type="entry name" value="Ufd1-like"/>
</dbReference>
<evidence type="ECO:0000256" key="2">
    <source>
        <dbReference type="ARBA" id="ARBA00022786"/>
    </source>
</evidence>
<evidence type="ECO:0000256" key="1">
    <source>
        <dbReference type="ARBA" id="ARBA00006043"/>
    </source>
</evidence>
<evidence type="ECO:0008006" key="8">
    <source>
        <dbReference type="Google" id="ProtNLM"/>
    </source>
</evidence>
<reference evidence="6 7" key="1">
    <citation type="submission" date="2024-10" db="EMBL/GenBank/DDBJ databases">
        <title>Updated reference genomes for cyclostephanoid diatoms.</title>
        <authorList>
            <person name="Roberts W.R."/>
            <person name="Alverson A.J."/>
        </authorList>
    </citation>
    <scope>NUCLEOTIDE SEQUENCE [LARGE SCALE GENOMIC DNA]</scope>
    <source>
        <strain evidence="6 7">AJA228-03</strain>
    </source>
</reference>
<protein>
    <recommendedName>
        <fullName evidence="8">Ubiquitin fusion degradaton protein</fullName>
    </recommendedName>
</protein>
<dbReference type="Gene3D" id="3.10.330.10">
    <property type="match status" value="1"/>
</dbReference>
<organism evidence="6 7">
    <name type="scientific">Cyclostephanos tholiformis</name>
    <dbReference type="NCBI Taxonomy" id="382380"/>
    <lineage>
        <taxon>Eukaryota</taxon>
        <taxon>Sar</taxon>
        <taxon>Stramenopiles</taxon>
        <taxon>Ochrophyta</taxon>
        <taxon>Bacillariophyta</taxon>
        <taxon>Coscinodiscophyceae</taxon>
        <taxon>Thalassiosirophycidae</taxon>
        <taxon>Stephanodiscales</taxon>
        <taxon>Stephanodiscaceae</taxon>
        <taxon>Cyclostephanos</taxon>
    </lineage>
</organism>
<comment type="caution">
    <text evidence="6">The sequence shown here is derived from an EMBL/GenBank/DDBJ whole genome shotgun (WGS) entry which is preliminary data.</text>
</comment>
<dbReference type="InterPro" id="IPR055417">
    <property type="entry name" value="UFD1_N1"/>
</dbReference>
<evidence type="ECO:0000313" key="6">
    <source>
        <dbReference type="EMBL" id="KAL3816646.1"/>
    </source>
</evidence>
<dbReference type="PANTHER" id="PTHR12555:SF13">
    <property type="entry name" value="UBIQUITIN RECOGNITION FACTOR IN ER-ASSOCIATED DEGRADATION PROTEIN 1"/>
    <property type="match status" value="1"/>
</dbReference>
<proteinExistence type="inferred from homology"/>
<dbReference type="InterPro" id="IPR055418">
    <property type="entry name" value="UFD1_N2"/>
</dbReference>
<evidence type="ECO:0000259" key="4">
    <source>
        <dbReference type="Pfam" id="PF03152"/>
    </source>
</evidence>